<feature type="signal peptide" evidence="1">
    <location>
        <begin position="1"/>
        <end position="22"/>
    </location>
</feature>
<reference evidence="3" key="1">
    <citation type="journal article" date="2019" name="Int. J. Syst. Evol. Microbiol.">
        <title>The Global Catalogue of Microorganisms (GCM) 10K type strain sequencing project: providing services to taxonomists for standard genome sequencing and annotation.</title>
        <authorList>
            <consortium name="The Broad Institute Genomics Platform"/>
            <consortium name="The Broad Institute Genome Sequencing Center for Infectious Disease"/>
            <person name="Wu L."/>
            <person name="Ma J."/>
        </authorList>
    </citation>
    <scope>NUCLEOTIDE SEQUENCE [LARGE SCALE GENOMIC DNA]</scope>
    <source>
        <strain evidence="3">CCUG 55995</strain>
    </source>
</reference>
<dbReference type="RefSeq" id="WP_380060580.1">
    <property type="nucleotide sequence ID" value="NZ_JBHSEI010000001.1"/>
</dbReference>
<feature type="chain" id="PRO_5047146209" evidence="1">
    <location>
        <begin position="23"/>
        <end position="180"/>
    </location>
</feature>
<dbReference type="InterPro" id="IPR046172">
    <property type="entry name" value="DUF6174"/>
</dbReference>
<gene>
    <name evidence="2" type="ORF">ACFO0D_04320</name>
</gene>
<evidence type="ECO:0000313" key="2">
    <source>
        <dbReference type="EMBL" id="MFC4637563.1"/>
    </source>
</evidence>
<evidence type="ECO:0000313" key="3">
    <source>
        <dbReference type="Proteomes" id="UP001595952"/>
    </source>
</evidence>
<comment type="caution">
    <text evidence="2">The sequence shown here is derived from an EMBL/GenBank/DDBJ whole genome shotgun (WGS) entry which is preliminary data.</text>
</comment>
<dbReference type="EMBL" id="JBHSEI010000001">
    <property type="protein sequence ID" value="MFC4637563.1"/>
    <property type="molecule type" value="Genomic_DNA"/>
</dbReference>
<keyword evidence="1" id="KW-0732">Signal</keyword>
<sequence length="180" mass="19333">MPSRQAALLVLTALSLATPAAAGGAGQPPSALPETNVPLTGCRPGYVRPDFAALGRALQTARARWAASGPASYSYEIHQVAAPVLLPDTRVTVTRRQVSRTELLPGQVGEPSVLSRRTVEQRFTDIQQTLVRQRGARCPEVQVSFDATLGYPTRFYSGLGDAGIADGFGEWTIRKFKALR</sequence>
<protein>
    <submittedName>
        <fullName evidence="2">DUF6174 domain-containing protein</fullName>
    </submittedName>
</protein>
<organism evidence="2 3">
    <name type="scientific">Deinococcus hohokamensis</name>
    <dbReference type="NCBI Taxonomy" id="309883"/>
    <lineage>
        <taxon>Bacteria</taxon>
        <taxon>Thermotogati</taxon>
        <taxon>Deinococcota</taxon>
        <taxon>Deinococci</taxon>
        <taxon>Deinococcales</taxon>
        <taxon>Deinococcaceae</taxon>
        <taxon>Deinococcus</taxon>
    </lineage>
</organism>
<dbReference type="Proteomes" id="UP001595952">
    <property type="component" value="Unassembled WGS sequence"/>
</dbReference>
<keyword evidence="3" id="KW-1185">Reference proteome</keyword>
<evidence type="ECO:0000256" key="1">
    <source>
        <dbReference type="SAM" id="SignalP"/>
    </source>
</evidence>
<dbReference type="Pfam" id="PF19671">
    <property type="entry name" value="DUF6174"/>
    <property type="match status" value="1"/>
</dbReference>
<accession>A0ABV9I6Q4</accession>
<name>A0ABV9I6Q4_9DEIO</name>
<proteinExistence type="predicted"/>